<protein>
    <submittedName>
        <fullName evidence="1">Uncharacterized protein</fullName>
    </submittedName>
</protein>
<organism evidence="1 2">
    <name type="scientific">Adineta steineri</name>
    <dbReference type="NCBI Taxonomy" id="433720"/>
    <lineage>
        <taxon>Eukaryota</taxon>
        <taxon>Metazoa</taxon>
        <taxon>Spiralia</taxon>
        <taxon>Gnathifera</taxon>
        <taxon>Rotifera</taxon>
        <taxon>Eurotatoria</taxon>
        <taxon>Bdelloidea</taxon>
        <taxon>Adinetida</taxon>
        <taxon>Adinetidae</taxon>
        <taxon>Adineta</taxon>
    </lineage>
</organism>
<reference evidence="1" key="1">
    <citation type="submission" date="2021-02" db="EMBL/GenBank/DDBJ databases">
        <authorList>
            <person name="Nowell W R."/>
        </authorList>
    </citation>
    <scope>NUCLEOTIDE SEQUENCE</scope>
</reference>
<dbReference type="Gene3D" id="3.40.50.720">
    <property type="entry name" value="NAD(P)-binding Rossmann-like Domain"/>
    <property type="match status" value="1"/>
</dbReference>
<proteinExistence type="predicted"/>
<dbReference type="EMBL" id="CAJOAY010038455">
    <property type="protein sequence ID" value="CAF4470107.1"/>
    <property type="molecule type" value="Genomic_DNA"/>
</dbReference>
<feature type="non-terminal residue" evidence="1">
    <location>
        <position position="1"/>
    </location>
</feature>
<evidence type="ECO:0000313" key="1">
    <source>
        <dbReference type="EMBL" id="CAF4470107.1"/>
    </source>
</evidence>
<feature type="non-terminal residue" evidence="1">
    <location>
        <position position="137"/>
    </location>
</feature>
<accession>A0A820TQU4</accession>
<evidence type="ECO:0000313" key="2">
    <source>
        <dbReference type="Proteomes" id="UP000663881"/>
    </source>
</evidence>
<dbReference type="AlphaFoldDB" id="A0A820TQU4"/>
<gene>
    <name evidence="1" type="ORF">OKA104_LOCUS55180</name>
</gene>
<dbReference type="Proteomes" id="UP000663881">
    <property type="component" value="Unassembled WGS sequence"/>
</dbReference>
<sequence>LLQIIHAISPNFHPFIFVITKHAQLNTGSDCNIIESPLIGLVRSLMVEYEQHRLKLIDLQAPQTMIDESALVHALAQYMVTSRCTNNTDEIVLHLDTNEKKVKHITWHYEMLQANDKEEDQSKLKQICIIPREDANQ</sequence>
<comment type="caution">
    <text evidence="1">The sequence shown here is derived from an EMBL/GenBank/DDBJ whole genome shotgun (WGS) entry which is preliminary data.</text>
</comment>
<name>A0A820TQU4_9BILA</name>